<sequence>MQRYLKFSLLTLFIALSACTNGNLTENSSIETAAEPENIDSAFTQGAEPEDVEPTVEGVGRIESESEPTPVAAAPSEVLQTQPGPRGMEVDLRRAVVTGDILTVEITYRNPTDRVQSTVYKPDKVSIIDDATSKRYDVLQDDTERYMASPLAATDSISLTAASKGGAATGWFKFPAPPPSSETISVNIPEVGAFLGVPVQR</sequence>
<evidence type="ECO:0000313" key="4">
    <source>
        <dbReference type="Proteomes" id="UP000248857"/>
    </source>
</evidence>
<keyword evidence="4" id="KW-1185">Reference proteome</keyword>
<reference evidence="3 4" key="1">
    <citation type="journal article" date="2018" name="Sci. Rep.">
        <title>A novel species of the marine cyanobacterium Acaryochloris with a unique pigment content and lifestyle.</title>
        <authorList>
            <person name="Partensky F."/>
            <person name="Six C."/>
            <person name="Ratin M."/>
            <person name="Garczarek L."/>
            <person name="Vaulot D."/>
            <person name="Probert I."/>
            <person name="Calteau A."/>
            <person name="Gourvil P."/>
            <person name="Marie D."/>
            <person name="Grebert T."/>
            <person name="Bouchier C."/>
            <person name="Le Panse S."/>
            <person name="Gachenot M."/>
            <person name="Rodriguez F."/>
            <person name="Garrido J.L."/>
        </authorList>
    </citation>
    <scope>NUCLEOTIDE SEQUENCE [LARGE SCALE GENOMIC DNA]</scope>
    <source>
        <strain evidence="3 4">RCC1774</strain>
    </source>
</reference>
<name>A0A2W1J9K4_9CYAN</name>
<dbReference type="EMBL" id="PQWO01000029">
    <property type="protein sequence ID" value="PZD70738.1"/>
    <property type="molecule type" value="Genomic_DNA"/>
</dbReference>
<evidence type="ECO:0008006" key="5">
    <source>
        <dbReference type="Google" id="ProtNLM"/>
    </source>
</evidence>
<dbReference type="Proteomes" id="UP000248857">
    <property type="component" value="Unassembled WGS sequence"/>
</dbReference>
<organism evidence="3 4">
    <name type="scientific">Acaryochloris thomasi RCC1774</name>
    <dbReference type="NCBI Taxonomy" id="1764569"/>
    <lineage>
        <taxon>Bacteria</taxon>
        <taxon>Bacillati</taxon>
        <taxon>Cyanobacteriota</taxon>
        <taxon>Cyanophyceae</taxon>
        <taxon>Acaryochloridales</taxon>
        <taxon>Acaryochloridaceae</taxon>
        <taxon>Acaryochloris</taxon>
        <taxon>Acaryochloris thomasi</taxon>
    </lineage>
</organism>
<evidence type="ECO:0000256" key="1">
    <source>
        <dbReference type="SAM" id="MobiDB-lite"/>
    </source>
</evidence>
<evidence type="ECO:0000313" key="3">
    <source>
        <dbReference type="EMBL" id="PZD70738.1"/>
    </source>
</evidence>
<feature type="signal peptide" evidence="2">
    <location>
        <begin position="1"/>
        <end position="20"/>
    </location>
</feature>
<dbReference type="RefSeq" id="WP_110988741.1">
    <property type="nucleotide sequence ID" value="NZ_CAWNWM010000029.1"/>
</dbReference>
<dbReference type="AlphaFoldDB" id="A0A2W1J9K4"/>
<feature type="chain" id="PRO_5016135604" description="DUF4352 domain-containing protein" evidence="2">
    <location>
        <begin position="21"/>
        <end position="201"/>
    </location>
</feature>
<protein>
    <recommendedName>
        <fullName evidence="5">DUF4352 domain-containing protein</fullName>
    </recommendedName>
</protein>
<dbReference type="PROSITE" id="PS51257">
    <property type="entry name" value="PROKAR_LIPOPROTEIN"/>
    <property type="match status" value="1"/>
</dbReference>
<gene>
    <name evidence="3" type="ORF">C1752_09730</name>
</gene>
<evidence type="ECO:0000256" key="2">
    <source>
        <dbReference type="SAM" id="SignalP"/>
    </source>
</evidence>
<proteinExistence type="predicted"/>
<accession>A0A2W1J9K4</accession>
<keyword evidence="2" id="KW-0732">Signal</keyword>
<dbReference type="OrthoDB" id="574696at2"/>
<comment type="caution">
    <text evidence="3">The sequence shown here is derived from an EMBL/GenBank/DDBJ whole genome shotgun (WGS) entry which is preliminary data.</text>
</comment>
<feature type="region of interest" description="Disordered" evidence="1">
    <location>
        <begin position="36"/>
        <end position="86"/>
    </location>
</feature>